<evidence type="ECO:0000256" key="5">
    <source>
        <dbReference type="ARBA" id="ARBA00023136"/>
    </source>
</evidence>
<dbReference type="Gene3D" id="1.25.40.20">
    <property type="entry name" value="Ankyrin repeat-containing domain"/>
    <property type="match status" value="1"/>
</dbReference>
<dbReference type="InterPro" id="IPR021832">
    <property type="entry name" value="ANKRD13"/>
</dbReference>
<keyword evidence="5" id="KW-0472">Membrane</keyword>
<evidence type="ECO:0000256" key="2">
    <source>
        <dbReference type="ARBA" id="ARBA00022737"/>
    </source>
</evidence>
<evidence type="ECO:0000256" key="6">
    <source>
        <dbReference type="ARBA" id="ARBA00023186"/>
    </source>
</evidence>
<dbReference type="SMART" id="SM00248">
    <property type="entry name" value="ANK"/>
    <property type="match status" value="2"/>
</dbReference>
<evidence type="ECO:0000256" key="4">
    <source>
        <dbReference type="ARBA" id="ARBA00023043"/>
    </source>
</evidence>
<proteinExistence type="predicted"/>
<feature type="non-terminal residue" evidence="11">
    <location>
        <position position="421"/>
    </location>
</feature>
<evidence type="ECO:0000256" key="9">
    <source>
        <dbReference type="SAM" id="MobiDB-lite"/>
    </source>
</evidence>
<evidence type="ECO:0000256" key="3">
    <source>
        <dbReference type="ARBA" id="ARBA00022824"/>
    </source>
</evidence>
<dbReference type="InterPro" id="IPR002110">
    <property type="entry name" value="Ankyrin_rpt"/>
</dbReference>
<feature type="repeat" description="ANK" evidence="8">
    <location>
        <begin position="47"/>
        <end position="79"/>
    </location>
</feature>
<dbReference type="PROSITE" id="PS50297">
    <property type="entry name" value="ANK_REP_REGION"/>
    <property type="match status" value="1"/>
</dbReference>
<feature type="compositionally biased region" description="Acidic residues" evidence="9">
    <location>
        <begin position="321"/>
        <end position="332"/>
    </location>
</feature>
<reference evidence="12" key="1">
    <citation type="journal article" date="2018" name="Nat. Microbiol.">
        <title>Leveraging single-cell genomics to expand the fungal tree of life.</title>
        <authorList>
            <person name="Ahrendt S.R."/>
            <person name="Quandt C.A."/>
            <person name="Ciobanu D."/>
            <person name="Clum A."/>
            <person name="Salamov A."/>
            <person name="Andreopoulos B."/>
            <person name="Cheng J.F."/>
            <person name="Woyke T."/>
            <person name="Pelin A."/>
            <person name="Henrissat B."/>
            <person name="Reynolds N.K."/>
            <person name="Benny G.L."/>
            <person name="Smith M.E."/>
            <person name="James T.Y."/>
            <person name="Grigoriev I.V."/>
        </authorList>
    </citation>
    <scope>NUCLEOTIDE SEQUENCE [LARGE SCALE GENOMIC DNA]</scope>
</reference>
<dbReference type="Pfam" id="PF11904">
    <property type="entry name" value="ANKRD13_C"/>
    <property type="match status" value="1"/>
</dbReference>
<dbReference type="PROSITE" id="PS50088">
    <property type="entry name" value="ANK_REPEAT"/>
    <property type="match status" value="1"/>
</dbReference>
<dbReference type="Pfam" id="PF00023">
    <property type="entry name" value="Ank"/>
    <property type="match status" value="1"/>
</dbReference>
<dbReference type="PANTHER" id="PTHR12447:SF25">
    <property type="entry name" value="ANKYRIN REPEAT DOMAIN-CONTAINING PROTEIN 13C"/>
    <property type="match status" value="1"/>
</dbReference>
<keyword evidence="2" id="KW-0677">Repeat</keyword>
<accession>A0A4P9VYK9</accession>
<dbReference type="EMBL" id="ML001297">
    <property type="protein sequence ID" value="RKO83388.1"/>
    <property type="molecule type" value="Genomic_DNA"/>
</dbReference>
<evidence type="ECO:0000313" key="12">
    <source>
        <dbReference type="Proteomes" id="UP000269721"/>
    </source>
</evidence>
<evidence type="ECO:0000259" key="10">
    <source>
        <dbReference type="Pfam" id="PF11904"/>
    </source>
</evidence>
<keyword evidence="3" id="KW-0256">Endoplasmic reticulum</keyword>
<evidence type="ECO:0000256" key="7">
    <source>
        <dbReference type="ARBA" id="ARBA00037107"/>
    </source>
</evidence>
<dbReference type="AlphaFoldDB" id="A0A4P9VYK9"/>
<dbReference type="OrthoDB" id="341259at2759"/>
<dbReference type="Proteomes" id="UP000269721">
    <property type="component" value="Unassembled WGS sequence"/>
</dbReference>
<dbReference type="GO" id="GO:0005789">
    <property type="term" value="C:endoplasmic reticulum membrane"/>
    <property type="evidence" value="ECO:0007669"/>
    <property type="project" value="UniProtKB-SubCell"/>
</dbReference>
<dbReference type="InterPro" id="IPR036770">
    <property type="entry name" value="Ankyrin_rpt-contain_sf"/>
</dbReference>
<name>A0A4P9VYK9_9FUNG</name>
<organism evidence="11 12">
    <name type="scientific">Blyttiomyces helicus</name>
    <dbReference type="NCBI Taxonomy" id="388810"/>
    <lineage>
        <taxon>Eukaryota</taxon>
        <taxon>Fungi</taxon>
        <taxon>Fungi incertae sedis</taxon>
        <taxon>Chytridiomycota</taxon>
        <taxon>Chytridiomycota incertae sedis</taxon>
        <taxon>Chytridiomycetes</taxon>
        <taxon>Chytridiomycetes incertae sedis</taxon>
        <taxon>Blyttiomyces</taxon>
    </lineage>
</organism>
<gene>
    <name evidence="11" type="ORF">BDK51DRAFT_43693</name>
</gene>
<keyword evidence="12" id="KW-1185">Reference proteome</keyword>
<dbReference type="InterPro" id="IPR055285">
    <property type="entry name" value="ANKRD13_C"/>
</dbReference>
<keyword evidence="6" id="KW-0143">Chaperone</keyword>
<feature type="region of interest" description="Disordered" evidence="9">
    <location>
        <begin position="299"/>
        <end position="332"/>
    </location>
</feature>
<evidence type="ECO:0000313" key="11">
    <source>
        <dbReference type="EMBL" id="RKO83388.1"/>
    </source>
</evidence>
<keyword evidence="4 8" id="KW-0040">ANK repeat</keyword>
<dbReference type="PANTHER" id="PTHR12447">
    <property type="entry name" value="ANKYRIN REPEAT DOMAIN-CONTAINING PROTEIN 13"/>
    <property type="match status" value="1"/>
</dbReference>
<sequence>MATAATLTSLNHPLHRLIFLDNPTSLAALLASSSPATPHPALSSLLRGQTPLTLALCLNRRACVRVLLDAGASTLAKNSEGWSPFQEATSVGDREVMEWIYRARREQLAGWFGEQGRGILEALSSVSLGDGEFGADLKDFYLEMHWSFKSFIPFVSSLCPSDTYKIFKKGTSVRIDTTLVGFERLSWVRGDISIVFTEEKDGPRLVICDHQRRLVQQVWPRDFTLAPEDVEEEISVALNTKLMGTPEIDFSAVKLMRAQSGFWSFKVDRNERIGPWETQVWQLENLAFVNRSRTEHLEAHPLPVSAKRKEKGSKQSAKSAEEEEEDAEEEVEVLTEEERVAREDEQIRRYEAGIRDDNEEWTAAKRAFKELSQFRPTLDPPPPTTVTLEDYLTPGQESEYLHVGRPAKLERKSRAFKATIW</sequence>
<feature type="domain" description="Ankyrin repeat" evidence="10">
    <location>
        <begin position="174"/>
        <end position="421"/>
    </location>
</feature>
<comment type="subcellular location">
    <subcellularLocation>
        <location evidence="1">Endoplasmic reticulum membrane</location>
    </subcellularLocation>
</comment>
<evidence type="ECO:0000256" key="1">
    <source>
        <dbReference type="ARBA" id="ARBA00004586"/>
    </source>
</evidence>
<protein>
    <submittedName>
        <fullName evidence="11">GPCR-chaperone-domain-containing protein</fullName>
    </submittedName>
</protein>
<dbReference type="SUPFAM" id="SSF48403">
    <property type="entry name" value="Ankyrin repeat"/>
    <property type="match status" value="1"/>
</dbReference>
<evidence type="ECO:0000256" key="8">
    <source>
        <dbReference type="PROSITE-ProRule" id="PRU00023"/>
    </source>
</evidence>
<comment type="function">
    <text evidence="7">Acts as a molecular chaperone for G protein-coupled receptors, regulating their biogenesis and exit from the ER.</text>
</comment>